<dbReference type="InterPro" id="IPR025870">
    <property type="entry name" value="Glyoxalase-like_dom"/>
</dbReference>
<proteinExistence type="predicted"/>
<dbReference type="EMBL" id="CP047650">
    <property type="protein sequence ID" value="QHJ00189.1"/>
    <property type="molecule type" value="Genomic_DNA"/>
</dbReference>
<protein>
    <submittedName>
        <fullName evidence="2">VOC family protein</fullName>
    </submittedName>
</protein>
<dbReference type="Pfam" id="PF13468">
    <property type="entry name" value="Glyoxalase_3"/>
    <property type="match status" value="1"/>
</dbReference>
<dbReference type="Proteomes" id="UP000464787">
    <property type="component" value="Chromosome"/>
</dbReference>
<reference evidence="2 3" key="1">
    <citation type="submission" date="2020-01" db="EMBL/GenBank/DDBJ databases">
        <title>Genome sequencing of strain KACC 21265.</title>
        <authorList>
            <person name="Heo J."/>
            <person name="Kim S.-J."/>
            <person name="Kim J.-S."/>
            <person name="Hong S.-B."/>
            <person name="Kwon S.-W."/>
        </authorList>
    </citation>
    <scope>NUCLEOTIDE SEQUENCE [LARGE SCALE GENOMIC DNA]</scope>
    <source>
        <strain evidence="2 3">KACC 21265</strain>
    </source>
</reference>
<dbReference type="KEGG" id="xyk:GT347_20725"/>
<dbReference type="InterPro" id="IPR029068">
    <property type="entry name" value="Glyas_Bleomycin-R_OHBP_Dase"/>
</dbReference>
<name>A0A857JBR0_9BURK</name>
<feature type="domain" description="Glyoxalase-like" evidence="1">
    <location>
        <begin position="6"/>
        <end position="182"/>
    </location>
</feature>
<organism evidence="2 3">
    <name type="scientific">Xylophilus rhododendri</name>
    <dbReference type="NCBI Taxonomy" id="2697032"/>
    <lineage>
        <taxon>Bacteria</taxon>
        <taxon>Pseudomonadati</taxon>
        <taxon>Pseudomonadota</taxon>
        <taxon>Betaproteobacteria</taxon>
        <taxon>Burkholderiales</taxon>
        <taxon>Xylophilus</taxon>
    </lineage>
</organism>
<dbReference type="RefSeq" id="WP_160553999.1">
    <property type="nucleotide sequence ID" value="NZ_CP047650.1"/>
</dbReference>
<dbReference type="PANTHER" id="PTHR40265:SF1">
    <property type="entry name" value="GLYOXALASE-LIKE DOMAIN-CONTAINING PROTEIN"/>
    <property type="match status" value="1"/>
</dbReference>
<dbReference type="Gene3D" id="3.10.180.10">
    <property type="entry name" value="2,3-Dihydroxybiphenyl 1,2-Dioxygenase, domain 1"/>
    <property type="match status" value="1"/>
</dbReference>
<dbReference type="AlphaFoldDB" id="A0A857JBR0"/>
<accession>A0A857JBR0</accession>
<evidence type="ECO:0000313" key="3">
    <source>
        <dbReference type="Proteomes" id="UP000464787"/>
    </source>
</evidence>
<evidence type="ECO:0000313" key="2">
    <source>
        <dbReference type="EMBL" id="QHJ00189.1"/>
    </source>
</evidence>
<dbReference type="PANTHER" id="PTHR40265">
    <property type="entry name" value="BLL2707 PROTEIN"/>
    <property type="match status" value="1"/>
</dbReference>
<sequence>MTALHLDHLVVTTRFDLAGAAALFQQLGFTLSPMGRHSLGSINHVILFEGSYLELLGVPNDGGLQRQEVLDAPVGIDALVLDTADADALHDVLLAQGLPVLPVQPLVRPIERNGVQKEVRFRTLRTRPGTFEAGRLYYCQHLTPELVWLPEYMGHANGAFALSRLVVVADDPAEVFGEFAPWLGEASDEFGVEFVGRATYLQRHGALACDGLGRGSFLGAIHLRCRDLAAVEALLPASQEAIRFRRDGSGLAVRLVQFNCLLVFEGL</sequence>
<keyword evidence="3" id="KW-1185">Reference proteome</keyword>
<dbReference type="SUPFAM" id="SSF54593">
    <property type="entry name" value="Glyoxalase/Bleomycin resistance protein/Dihydroxybiphenyl dioxygenase"/>
    <property type="match status" value="1"/>
</dbReference>
<evidence type="ECO:0000259" key="1">
    <source>
        <dbReference type="Pfam" id="PF13468"/>
    </source>
</evidence>
<gene>
    <name evidence="2" type="ORF">GT347_20725</name>
</gene>